<reference evidence="2 3" key="1">
    <citation type="journal article" date="2018" name="New Phytol.">
        <title>Phylogenomics of Endogonaceae and evolution of mycorrhizas within Mucoromycota.</title>
        <authorList>
            <person name="Chang Y."/>
            <person name="Desiro A."/>
            <person name="Na H."/>
            <person name="Sandor L."/>
            <person name="Lipzen A."/>
            <person name="Clum A."/>
            <person name="Barry K."/>
            <person name="Grigoriev I.V."/>
            <person name="Martin F.M."/>
            <person name="Stajich J.E."/>
            <person name="Smith M.E."/>
            <person name="Bonito G."/>
            <person name="Spatafora J.W."/>
        </authorList>
    </citation>
    <scope>NUCLEOTIDE SEQUENCE [LARGE SCALE GENOMIC DNA]</scope>
    <source>
        <strain evidence="2 3">AD002</strain>
    </source>
</reference>
<dbReference type="AlphaFoldDB" id="A0A433Q4S3"/>
<organism evidence="2 3">
    <name type="scientific">Jimgerdemannia flammicorona</name>
    <dbReference type="NCBI Taxonomy" id="994334"/>
    <lineage>
        <taxon>Eukaryota</taxon>
        <taxon>Fungi</taxon>
        <taxon>Fungi incertae sedis</taxon>
        <taxon>Mucoromycota</taxon>
        <taxon>Mucoromycotina</taxon>
        <taxon>Endogonomycetes</taxon>
        <taxon>Endogonales</taxon>
        <taxon>Endogonaceae</taxon>
        <taxon>Jimgerdemannia</taxon>
    </lineage>
</organism>
<evidence type="ECO:0000313" key="2">
    <source>
        <dbReference type="EMBL" id="RUS24728.1"/>
    </source>
</evidence>
<dbReference type="PANTHER" id="PTHR35205">
    <property type="entry name" value="NB-ARC AND TPR DOMAIN PROTEIN"/>
    <property type="match status" value="1"/>
</dbReference>
<comment type="caution">
    <text evidence="2">The sequence shown here is derived from an EMBL/GenBank/DDBJ whole genome shotgun (WGS) entry which is preliminary data.</text>
</comment>
<evidence type="ECO:0000259" key="1">
    <source>
        <dbReference type="Pfam" id="PF00931"/>
    </source>
</evidence>
<dbReference type="SUPFAM" id="SSF52540">
    <property type="entry name" value="P-loop containing nucleoside triphosphate hydrolases"/>
    <property type="match status" value="1"/>
</dbReference>
<protein>
    <recommendedName>
        <fullName evidence="1">NB-ARC domain-containing protein</fullName>
    </recommendedName>
</protein>
<dbReference type="PANTHER" id="PTHR35205:SF1">
    <property type="entry name" value="ZU5 DOMAIN-CONTAINING PROTEIN"/>
    <property type="match status" value="1"/>
</dbReference>
<dbReference type="Proteomes" id="UP000274822">
    <property type="component" value="Unassembled WGS sequence"/>
</dbReference>
<dbReference type="EMBL" id="RBNJ01015106">
    <property type="protein sequence ID" value="RUS24728.1"/>
    <property type="molecule type" value="Genomic_DNA"/>
</dbReference>
<dbReference type="InterPro" id="IPR027417">
    <property type="entry name" value="P-loop_NTPase"/>
</dbReference>
<dbReference type="InterPro" id="IPR002182">
    <property type="entry name" value="NB-ARC"/>
</dbReference>
<dbReference type="Pfam" id="PF00931">
    <property type="entry name" value="NB-ARC"/>
    <property type="match status" value="1"/>
</dbReference>
<gene>
    <name evidence="2" type="ORF">BC938DRAFT_473168</name>
</gene>
<proteinExistence type="predicted"/>
<name>A0A433Q4S3_9FUNG</name>
<keyword evidence="3" id="KW-1185">Reference proteome</keyword>
<accession>A0A433Q4S3</accession>
<dbReference type="Gene3D" id="3.40.50.300">
    <property type="entry name" value="P-loop containing nucleotide triphosphate hydrolases"/>
    <property type="match status" value="1"/>
</dbReference>
<sequence>MANASSSIKSSGPRTTTFEREITANDYGTVNARNQIEMNDIYNSTLHLDGNNNCNGGLSVNSRICQTQLPRPSLARARCTRDDNRKDSSLQPVALIGLGGMSKTQTVLEYCFRHFSSKYWNVFWITANSEESLNLSFLKVAKLLELSIAENEDPTVCISLVKEYFHNAKKRWLTVFDNADDERIYRLVRNCFPSRGHGDIILTSRDAVAHHKTRVSD</sequence>
<feature type="domain" description="NB-ARC" evidence="1">
    <location>
        <begin position="88"/>
        <end position="207"/>
    </location>
</feature>
<evidence type="ECO:0000313" key="3">
    <source>
        <dbReference type="Proteomes" id="UP000274822"/>
    </source>
</evidence>